<proteinExistence type="predicted"/>
<dbReference type="RefSeq" id="WP_184486528.1">
    <property type="nucleotide sequence ID" value="NZ_JACIJE010000010.1"/>
</dbReference>
<protein>
    <submittedName>
        <fullName evidence="1">Uncharacterized protein</fullName>
    </submittedName>
</protein>
<name>A0A840Y987_9PROT</name>
<dbReference type="EMBL" id="JACIJE010000010">
    <property type="protein sequence ID" value="MBB5691132.1"/>
    <property type="molecule type" value="Genomic_DNA"/>
</dbReference>
<accession>A0A840Y987</accession>
<sequence>MSSSLVSTLHNEERSLVAELRASKPFQRLEGIRRLLALYDAQPSVATGLDMPATAGAGEVIQLTPAMAVGPAEPAIPLPGPAAAPVAVAPVAAAAEAAVADAVRGPAPAMVGPEPVGGESASVVSSVRAALLGIGKG</sequence>
<evidence type="ECO:0000313" key="1">
    <source>
        <dbReference type="EMBL" id="MBB5691132.1"/>
    </source>
</evidence>
<gene>
    <name evidence="1" type="ORF">FHS88_003284</name>
</gene>
<keyword evidence="2" id="KW-1185">Reference proteome</keyword>
<dbReference type="Proteomes" id="UP000562254">
    <property type="component" value="Unassembled WGS sequence"/>
</dbReference>
<comment type="caution">
    <text evidence="1">The sequence shown here is derived from an EMBL/GenBank/DDBJ whole genome shotgun (WGS) entry which is preliminary data.</text>
</comment>
<organism evidence="1 2">
    <name type="scientific">Neoroseomonas alkaliterrae</name>
    <dbReference type="NCBI Taxonomy" id="1452450"/>
    <lineage>
        <taxon>Bacteria</taxon>
        <taxon>Pseudomonadati</taxon>
        <taxon>Pseudomonadota</taxon>
        <taxon>Alphaproteobacteria</taxon>
        <taxon>Acetobacterales</taxon>
        <taxon>Acetobacteraceae</taxon>
        <taxon>Neoroseomonas</taxon>
    </lineage>
</organism>
<dbReference type="AlphaFoldDB" id="A0A840Y987"/>
<evidence type="ECO:0000313" key="2">
    <source>
        <dbReference type="Proteomes" id="UP000562254"/>
    </source>
</evidence>
<reference evidence="1 2" key="1">
    <citation type="submission" date="2020-08" db="EMBL/GenBank/DDBJ databases">
        <title>Genomic Encyclopedia of Type Strains, Phase IV (KMG-IV): sequencing the most valuable type-strain genomes for metagenomic binning, comparative biology and taxonomic classification.</title>
        <authorList>
            <person name="Goeker M."/>
        </authorList>
    </citation>
    <scope>NUCLEOTIDE SEQUENCE [LARGE SCALE GENOMIC DNA]</scope>
    <source>
        <strain evidence="1 2">DSM 25895</strain>
    </source>
</reference>